<dbReference type="Proteomes" id="UP000051952">
    <property type="component" value="Unassembled WGS sequence"/>
</dbReference>
<name>A0A0S4JSK8_BODSA</name>
<accession>A0A0S4JSK8</accession>
<dbReference type="VEuPathDB" id="TriTrypDB:BSAL_32515"/>
<evidence type="ECO:0000256" key="1">
    <source>
        <dbReference type="SAM" id="MobiDB-lite"/>
    </source>
</evidence>
<dbReference type="PANTHER" id="PTHR35868:SF4">
    <property type="entry name" value="DUF2804 DOMAIN-CONTAINING PROTEIN"/>
    <property type="match status" value="1"/>
</dbReference>
<organism evidence="2 3">
    <name type="scientific">Bodo saltans</name>
    <name type="common">Flagellated protozoan</name>
    <dbReference type="NCBI Taxonomy" id="75058"/>
    <lineage>
        <taxon>Eukaryota</taxon>
        <taxon>Discoba</taxon>
        <taxon>Euglenozoa</taxon>
        <taxon>Kinetoplastea</taxon>
        <taxon>Metakinetoplastina</taxon>
        <taxon>Eubodonida</taxon>
        <taxon>Bodonidae</taxon>
        <taxon>Bodo</taxon>
    </lineage>
</organism>
<protein>
    <submittedName>
        <fullName evidence="2">Membrane-associated protein, putative</fullName>
    </submittedName>
</protein>
<dbReference type="AlphaFoldDB" id="A0A0S4JSK8"/>
<keyword evidence="3" id="KW-1185">Reference proteome</keyword>
<evidence type="ECO:0000313" key="2">
    <source>
        <dbReference type="EMBL" id="CUG91525.1"/>
    </source>
</evidence>
<dbReference type="OrthoDB" id="239884at2759"/>
<sequence>MDSLALRLGVSSNTTVALGIVATIAAAAAAAVLARNCERLLYPDCEDPKILETSPKVRSEFLRRDNGASKKRAQEGYDETSKQYNFQRRITGSPLRNMDLPRQLTLPQRATQSKEFLWIAGSNADWHIGLALLQFQFIGVLVVNIWDVKQNVSWSRKVEVPLAALLGAGPHFRPGSNGHRAPGSDGHEVTFGDHRLNGGCRASVRFTANSDGQLGAFVHFSGNVHASPNSACGEGQQRIRRHGRRYVEFDYAVKVPTDHLSMVFPIGPHRASMVVKFAGASTAPAPRIRWDKEGEWMSLNASDDPTTTTTQRQQQQQQQQQQQLFLVALDYTRGLLRRETTWYWACVNCVAYRRKPFDTTNSTSHQRHPPPRADNVHQLCLHVPEENHHYLLDSTPVRFGFHLSSGTYDEDRSGISFESTVYIDGRVVLFQIPVKFTHDSGNKVSTSTLRSTWKIAHDASSTRLHGAHTTGGDLHENPNVATDPSSPGSPTDYQHRLQLTFTPVDGHLGHFNYVAIRGALLHYWGTFSGSVWVEGEEYVIHDAPGVIEDHYALW</sequence>
<dbReference type="InterPro" id="IPR021243">
    <property type="entry name" value="DUF2804"/>
</dbReference>
<dbReference type="EMBL" id="CYKH01001938">
    <property type="protein sequence ID" value="CUG91525.1"/>
    <property type="molecule type" value="Genomic_DNA"/>
</dbReference>
<feature type="compositionally biased region" description="Polar residues" evidence="1">
    <location>
        <begin position="479"/>
        <end position="493"/>
    </location>
</feature>
<proteinExistence type="predicted"/>
<feature type="region of interest" description="Disordered" evidence="1">
    <location>
        <begin position="462"/>
        <end position="493"/>
    </location>
</feature>
<gene>
    <name evidence="2" type="ORF">BSAL_32515</name>
</gene>
<evidence type="ECO:0000313" key="3">
    <source>
        <dbReference type="Proteomes" id="UP000051952"/>
    </source>
</evidence>
<reference evidence="3" key="1">
    <citation type="submission" date="2015-09" db="EMBL/GenBank/DDBJ databases">
        <authorList>
            <consortium name="Pathogen Informatics"/>
        </authorList>
    </citation>
    <scope>NUCLEOTIDE SEQUENCE [LARGE SCALE GENOMIC DNA]</scope>
    <source>
        <strain evidence="3">Lake Konstanz</strain>
    </source>
</reference>
<dbReference type="PANTHER" id="PTHR35868">
    <property type="entry name" value="DUF2804 DOMAIN-CONTAINING PROTEIN-RELATED"/>
    <property type="match status" value="1"/>
</dbReference>
<dbReference type="OMA" id="NADWHIG"/>